<dbReference type="InterPro" id="IPR036514">
    <property type="entry name" value="SGNH_hydro_sf"/>
</dbReference>
<dbReference type="SUPFAM" id="SSF82171">
    <property type="entry name" value="DPP6 N-terminal domain-like"/>
    <property type="match status" value="1"/>
</dbReference>
<evidence type="ECO:0000313" key="3">
    <source>
        <dbReference type="Proteomes" id="UP000050430"/>
    </source>
</evidence>
<dbReference type="EMBL" id="LGCK01000004">
    <property type="protein sequence ID" value="KPL74085.1"/>
    <property type="molecule type" value="Genomic_DNA"/>
</dbReference>
<dbReference type="SUPFAM" id="SSF52266">
    <property type="entry name" value="SGNH hydrolase"/>
    <property type="match status" value="1"/>
</dbReference>
<name>A0A0P6XGT1_9CHLR</name>
<organism evidence="2 3">
    <name type="scientific">Leptolinea tardivitalis</name>
    <dbReference type="NCBI Taxonomy" id="229920"/>
    <lineage>
        <taxon>Bacteria</taxon>
        <taxon>Bacillati</taxon>
        <taxon>Chloroflexota</taxon>
        <taxon>Anaerolineae</taxon>
        <taxon>Anaerolineales</taxon>
        <taxon>Anaerolineaceae</taxon>
        <taxon>Leptolinea</taxon>
    </lineage>
</organism>
<reference evidence="2 3" key="1">
    <citation type="submission" date="2015-07" db="EMBL/GenBank/DDBJ databases">
        <title>Genome sequence of Leptolinea tardivitalis DSM 16556.</title>
        <authorList>
            <person name="Hemp J."/>
            <person name="Ward L.M."/>
            <person name="Pace L.A."/>
            <person name="Fischer W.W."/>
        </authorList>
    </citation>
    <scope>NUCLEOTIDE SEQUENCE [LARGE SCALE GENOMIC DNA]</scope>
    <source>
        <strain evidence="2 3">YMTK-2</strain>
    </source>
</reference>
<dbReference type="STRING" id="229920.ADM99_02355"/>
<evidence type="ECO:0000313" key="2">
    <source>
        <dbReference type="EMBL" id="KPL74085.1"/>
    </source>
</evidence>
<evidence type="ECO:0000256" key="1">
    <source>
        <dbReference type="SAM" id="MobiDB-lite"/>
    </source>
</evidence>
<dbReference type="Gene3D" id="2.120.10.30">
    <property type="entry name" value="TolB, C-terminal domain"/>
    <property type="match status" value="2"/>
</dbReference>
<proteinExistence type="predicted"/>
<feature type="region of interest" description="Disordered" evidence="1">
    <location>
        <begin position="379"/>
        <end position="403"/>
    </location>
</feature>
<dbReference type="PANTHER" id="PTHR36842">
    <property type="entry name" value="PROTEIN TOLB HOMOLOG"/>
    <property type="match status" value="1"/>
</dbReference>
<dbReference type="AlphaFoldDB" id="A0A0P6XGT1"/>
<accession>A0A0P6XGT1</accession>
<gene>
    <name evidence="2" type="ORF">ADM99_02355</name>
</gene>
<sequence>MRLASSLMITALFIYNRCHMACYWKNYQHNTITLVAGLTMLLAACSPAAPTVSAQTEPTGQPTFTQAVATQTLTAVEITSTGQPVPTIGSQTTPTIVPPAADRQPPEDWQNWPVIPVVSARSRQIYEAGLAAGTDPTRFSKVGDCQAIKNVLLGMYDKPSGYTLRENADALNETIRQFAGSFDRDGEAVQGGFNAASELTPLMSNPEVCEPGETPLECEIRVHNPSILIVSLEVWWNGRSPDVYEKNMRQIIEYAISKGILPILSTKADNVEGDNSINLVTAKLAYEYDIPLWNWWKAAQALPNHGLDPNRPDGFHISQEFAWPERSFTALQALDAVWRGVRGEATAAAKPTETPETPKEFNPLQSTAASTEITPVETTPACSDQPAGDGVCPMPSEKSTQSSTGILTIKPVEAQILSDPSGFVLLSTARRGSKGITPLGVYLINPVNGTSFQILPEGVSLQAVSPDARQILFSRGQNLFTASLDGSDQPVLISNRFSDRGGTSAAWMADGKSVTFLAEQDGDRLLVLYAMDGSAAWKRLSPIGVTPVAIYPFRETGRIYWSAGTCPASGSCTSTNVMVSGLDGSSAEYLPKAVKAGFSSDGRWMAYEDQAGSEKSQLTLATVDLSAKRPQENIGDQILDFSWSPDGTRLSLLSLQRSDYSGQWLDIRNLVISTQDMGTKILPTTSGMNPRAIWSADGRSLLLTGTQQSDTGFSIHLNVMDTTSGTVRDLTPAAALADKEFIYTTRIDWVKPAP</sequence>
<dbReference type="Gene3D" id="3.40.50.1110">
    <property type="entry name" value="SGNH hydrolase"/>
    <property type="match status" value="1"/>
</dbReference>
<dbReference type="Proteomes" id="UP000050430">
    <property type="component" value="Unassembled WGS sequence"/>
</dbReference>
<dbReference type="InterPro" id="IPR011042">
    <property type="entry name" value="6-blade_b-propeller_TolB-like"/>
</dbReference>
<keyword evidence="3" id="KW-1185">Reference proteome</keyword>
<protein>
    <submittedName>
        <fullName evidence="2">Uncharacterized protein</fullName>
    </submittedName>
</protein>
<comment type="caution">
    <text evidence="2">The sequence shown here is derived from an EMBL/GenBank/DDBJ whole genome shotgun (WGS) entry which is preliminary data.</text>
</comment>